<feature type="transmembrane region" description="Helical" evidence="2">
    <location>
        <begin position="141"/>
        <end position="162"/>
    </location>
</feature>
<protein>
    <recommendedName>
        <fullName evidence="3">PASTA domain-containing protein</fullName>
    </recommendedName>
</protein>
<feature type="region of interest" description="Disordered" evidence="1">
    <location>
        <begin position="418"/>
        <end position="463"/>
    </location>
</feature>
<dbReference type="EMBL" id="AP027729">
    <property type="protein sequence ID" value="BDZ42086.1"/>
    <property type="molecule type" value="Genomic_DNA"/>
</dbReference>
<keyword evidence="2" id="KW-0812">Transmembrane</keyword>
<feature type="compositionally biased region" description="Low complexity" evidence="1">
    <location>
        <begin position="435"/>
        <end position="463"/>
    </location>
</feature>
<evidence type="ECO:0000256" key="1">
    <source>
        <dbReference type="SAM" id="MobiDB-lite"/>
    </source>
</evidence>
<evidence type="ECO:0000313" key="4">
    <source>
        <dbReference type="EMBL" id="BDZ42086.1"/>
    </source>
</evidence>
<reference evidence="5" key="1">
    <citation type="journal article" date="2019" name="Int. J. Syst. Evol. Microbiol.">
        <title>The Global Catalogue of Microorganisms (GCM) 10K type strain sequencing project: providing services to taxonomists for standard genome sequencing and annotation.</title>
        <authorList>
            <consortium name="The Broad Institute Genomics Platform"/>
            <consortium name="The Broad Institute Genome Sequencing Center for Infectious Disease"/>
            <person name="Wu L."/>
            <person name="Ma J."/>
        </authorList>
    </citation>
    <scope>NUCLEOTIDE SEQUENCE [LARGE SCALE GENOMIC DNA]</scope>
    <source>
        <strain evidence="5">NBRC 108565</strain>
    </source>
</reference>
<accession>A0ABN6XB44</accession>
<gene>
    <name evidence="4" type="ORF">GCM10025865_13850</name>
</gene>
<dbReference type="SMART" id="SM00740">
    <property type="entry name" value="PASTA"/>
    <property type="match status" value="4"/>
</dbReference>
<evidence type="ECO:0000259" key="3">
    <source>
        <dbReference type="PROSITE" id="PS51178"/>
    </source>
</evidence>
<evidence type="ECO:0000313" key="5">
    <source>
        <dbReference type="Proteomes" id="UP001321475"/>
    </source>
</evidence>
<proteinExistence type="predicted"/>
<feature type="region of interest" description="Disordered" evidence="1">
    <location>
        <begin position="258"/>
        <end position="291"/>
    </location>
</feature>
<evidence type="ECO:0000256" key="2">
    <source>
        <dbReference type="SAM" id="Phobius"/>
    </source>
</evidence>
<keyword evidence="5" id="KW-1185">Reference proteome</keyword>
<dbReference type="Proteomes" id="UP001321475">
    <property type="component" value="Chromosome"/>
</dbReference>
<name>A0ABN6XB44_9CELL</name>
<dbReference type="Gene3D" id="3.30.10.20">
    <property type="match status" value="4"/>
</dbReference>
<feature type="domain" description="PASTA" evidence="3">
    <location>
        <begin position="167"/>
        <end position="233"/>
    </location>
</feature>
<feature type="domain" description="PASTA" evidence="3">
    <location>
        <begin position="234"/>
        <end position="301"/>
    </location>
</feature>
<feature type="domain" description="PASTA" evidence="3">
    <location>
        <begin position="368"/>
        <end position="435"/>
    </location>
</feature>
<dbReference type="SUPFAM" id="SSF56112">
    <property type="entry name" value="Protein kinase-like (PK-like)"/>
    <property type="match status" value="1"/>
</dbReference>
<sequence>MLTGRPPFVGDSPVAVAYQHVRETPPTPSSIAPDVPEVLDRITLTSLAKERTDRYSSAGEFRSDLEAAVQGGEISAGSLGAVAAAAGAAGLAAGATQLMPEQGTQVMGAAAPWGGTPVALPPDGTGTQPIEEDEPKSRKGLIWTLVTIGVLAIAAIITILLLNRPDAPTTVPVPEITAEMTKAEAREAIEGVGLVFEDAGEVSDEDPDTFLRQDPEAGEEVEDGSTVTAYYSTGPDEVTVPDVVGKSQSEARTALEDAGLKVGDVQDEHSASAPEDEVTKSEPASGEAVAPDSEVDIFVSDGQVELPDVTGMSQADAESAIKDAGLTAVVTNKETDEADAGTVFEQDPGAGVVDQGISVNISIAQTPPTPTTNVPNLEGLSQSDAEAELGRAQLNLGNTTDQQSDQFAAGMVIASDPAASTEVDEGSDVNLVISSGPGPAPASEPDDPNSNGNGNGNDDGNNP</sequence>
<dbReference type="Pfam" id="PF03793">
    <property type="entry name" value="PASTA"/>
    <property type="match status" value="4"/>
</dbReference>
<dbReference type="PROSITE" id="PS51178">
    <property type="entry name" value="PASTA"/>
    <property type="match status" value="4"/>
</dbReference>
<dbReference type="InterPro" id="IPR011009">
    <property type="entry name" value="Kinase-like_dom_sf"/>
</dbReference>
<feature type="region of interest" description="Disordered" evidence="1">
    <location>
        <begin position="202"/>
        <end position="224"/>
    </location>
</feature>
<dbReference type="CDD" id="cd06577">
    <property type="entry name" value="PASTA_pknB"/>
    <property type="match status" value="4"/>
</dbReference>
<keyword evidence="2" id="KW-0472">Membrane</keyword>
<dbReference type="Gene3D" id="1.10.510.10">
    <property type="entry name" value="Transferase(Phosphotransferase) domain 1"/>
    <property type="match status" value="1"/>
</dbReference>
<feature type="domain" description="PASTA" evidence="3">
    <location>
        <begin position="302"/>
        <end position="365"/>
    </location>
</feature>
<keyword evidence="2" id="KW-1133">Transmembrane helix</keyword>
<organism evidence="4 5">
    <name type="scientific">Paraoerskovia sediminicola</name>
    <dbReference type="NCBI Taxonomy" id="1138587"/>
    <lineage>
        <taxon>Bacteria</taxon>
        <taxon>Bacillati</taxon>
        <taxon>Actinomycetota</taxon>
        <taxon>Actinomycetes</taxon>
        <taxon>Micrococcales</taxon>
        <taxon>Cellulomonadaceae</taxon>
        <taxon>Paraoerskovia</taxon>
    </lineage>
</organism>
<feature type="compositionally biased region" description="Basic and acidic residues" evidence="1">
    <location>
        <begin position="258"/>
        <end position="270"/>
    </location>
</feature>
<dbReference type="InterPro" id="IPR005543">
    <property type="entry name" value="PASTA_dom"/>
</dbReference>